<dbReference type="InterPro" id="IPR014757">
    <property type="entry name" value="Tscrpt_reg_IclR_C"/>
</dbReference>
<accession>A0A848IZ78</accession>
<evidence type="ECO:0000313" key="3">
    <source>
        <dbReference type="Proteomes" id="UP000544134"/>
    </source>
</evidence>
<dbReference type="PANTHER" id="PTHR30136">
    <property type="entry name" value="HELIX-TURN-HELIX TRANSCRIPTIONAL REGULATOR, ICLR FAMILY"/>
    <property type="match status" value="1"/>
</dbReference>
<name>A0A848IZ78_9BURK</name>
<dbReference type="SUPFAM" id="SSF55781">
    <property type="entry name" value="GAF domain-like"/>
    <property type="match status" value="1"/>
</dbReference>
<feature type="domain" description="IclR-ED" evidence="1">
    <location>
        <begin position="1"/>
        <end position="121"/>
    </location>
</feature>
<keyword evidence="3" id="KW-1185">Reference proteome</keyword>
<dbReference type="AlphaFoldDB" id="A0A848IZ78"/>
<protein>
    <recommendedName>
        <fullName evidence="1">IclR-ED domain-containing protein</fullName>
    </recommendedName>
</protein>
<dbReference type="Pfam" id="PF01614">
    <property type="entry name" value="IclR_C"/>
    <property type="match status" value="1"/>
</dbReference>
<dbReference type="InterPro" id="IPR050707">
    <property type="entry name" value="HTH_MetabolicPath_Reg"/>
</dbReference>
<dbReference type="EMBL" id="JABBGJ010000076">
    <property type="protein sequence ID" value="NMM04227.1"/>
    <property type="molecule type" value="Genomic_DNA"/>
</dbReference>
<sequence length="122" mass="13519">MPLFRGATSKIILAYLPVYQLRATLQDYSEQIRDAGLGETWDEFTDNLRKLRKDGYAVAHGEVDRGLTGVAVPLLQDGKPKKVLGSLSYVMLDRDFDGRDMPTIIGRLRAVGARICHSISAP</sequence>
<dbReference type="GO" id="GO:0003677">
    <property type="term" value="F:DNA binding"/>
    <property type="evidence" value="ECO:0007669"/>
    <property type="project" value="TreeGrafter"/>
</dbReference>
<gene>
    <name evidence="2" type="ORF">HHL24_41045</name>
</gene>
<evidence type="ECO:0000259" key="1">
    <source>
        <dbReference type="PROSITE" id="PS51078"/>
    </source>
</evidence>
<dbReference type="Gene3D" id="3.30.450.40">
    <property type="match status" value="1"/>
</dbReference>
<dbReference type="InterPro" id="IPR029016">
    <property type="entry name" value="GAF-like_dom_sf"/>
</dbReference>
<reference evidence="2 3" key="1">
    <citation type="submission" date="2020-04" db="EMBL/GenBank/DDBJ databases">
        <title>Paraburkholderia sp. RP-4-7 isolated from soil.</title>
        <authorList>
            <person name="Dahal R.H."/>
        </authorList>
    </citation>
    <scope>NUCLEOTIDE SEQUENCE [LARGE SCALE GENOMIC DNA]</scope>
    <source>
        <strain evidence="2 3">RP-4-7</strain>
    </source>
</reference>
<dbReference type="GO" id="GO:0003700">
    <property type="term" value="F:DNA-binding transcription factor activity"/>
    <property type="evidence" value="ECO:0007669"/>
    <property type="project" value="TreeGrafter"/>
</dbReference>
<comment type="caution">
    <text evidence="2">The sequence shown here is derived from an EMBL/GenBank/DDBJ whole genome shotgun (WGS) entry which is preliminary data.</text>
</comment>
<dbReference type="Proteomes" id="UP000544134">
    <property type="component" value="Unassembled WGS sequence"/>
</dbReference>
<evidence type="ECO:0000313" key="2">
    <source>
        <dbReference type="EMBL" id="NMM04227.1"/>
    </source>
</evidence>
<dbReference type="GO" id="GO:0045892">
    <property type="term" value="P:negative regulation of DNA-templated transcription"/>
    <property type="evidence" value="ECO:0007669"/>
    <property type="project" value="TreeGrafter"/>
</dbReference>
<dbReference type="PROSITE" id="PS51078">
    <property type="entry name" value="ICLR_ED"/>
    <property type="match status" value="1"/>
</dbReference>
<dbReference type="PANTHER" id="PTHR30136:SF24">
    <property type="entry name" value="HTH-TYPE TRANSCRIPTIONAL REPRESSOR ALLR"/>
    <property type="match status" value="1"/>
</dbReference>
<proteinExistence type="predicted"/>
<organism evidence="2 3">
    <name type="scientific">Paraburkholderia polaris</name>
    <dbReference type="NCBI Taxonomy" id="2728848"/>
    <lineage>
        <taxon>Bacteria</taxon>
        <taxon>Pseudomonadati</taxon>
        <taxon>Pseudomonadota</taxon>
        <taxon>Betaproteobacteria</taxon>
        <taxon>Burkholderiales</taxon>
        <taxon>Burkholderiaceae</taxon>
        <taxon>Paraburkholderia</taxon>
    </lineage>
</organism>